<sequence length="407" mass="44552">MNSSDRPTRRTPYHHDPTVGWFELFYDLVIVAATLELGVQLAKHPTWRTAGWIALCFTLLFGVWVLTTLHSNFRSHPTSTTYPIIVIQMMGILIACLAANRHGVVDDWHGLVAVAVVFSTVSALYAIGNHVLEDVERHSRRILERSFGLAAIICLGAALLPKDLEKKYGPFCLLIATAIVAISSLGPYVGDRVKRHVINEEHLSERMGQLILILLGESFLKVVLAIGKDGGRPDYLLLTCTFIIVFSLWALYFEPTIAGIVPNTISRMRVWLIAHIGIGASALGLAVGLSEMTILDQEVAITKVATLLIAFPLMFMLFCLAITEIATPSPVHVTRYVRAGAALGVIGVSGVSLYTPLDGPSFFLVLIALVSVTAVVIDRFLIKKLDDSPKTRQQIFDAWTDPSKGAL</sequence>
<reference evidence="2" key="1">
    <citation type="submission" date="2020-05" db="EMBL/GenBank/DDBJ databases">
        <authorList>
            <person name="Chiriac C."/>
            <person name="Salcher M."/>
            <person name="Ghai R."/>
            <person name="Kavagutti S V."/>
        </authorList>
    </citation>
    <scope>NUCLEOTIDE SEQUENCE</scope>
</reference>
<feature type="transmembrane region" description="Helical" evidence="1">
    <location>
        <begin position="233"/>
        <end position="252"/>
    </location>
</feature>
<feature type="transmembrane region" description="Helical" evidence="1">
    <location>
        <begin position="361"/>
        <end position="382"/>
    </location>
</feature>
<protein>
    <submittedName>
        <fullName evidence="2">Unannotated protein</fullName>
    </submittedName>
</protein>
<evidence type="ECO:0000256" key="1">
    <source>
        <dbReference type="SAM" id="Phobius"/>
    </source>
</evidence>
<feature type="transmembrane region" description="Helical" evidence="1">
    <location>
        <begin position="272"/>
        <end position="294"/>
    </location>
</feature>
<dbReference type="EMBL" id="CAEZWM010000144">
    <property type="protein sequence ID" value="CAB4663306.1"/>
    <property type="molecule type" value="Genomic_DNA"/>
</dbReference>
<feature type="transmembrane region" description="Helical" evidence="1">
    <location>
        <begin position="108"/>
        <end position="127"/>
    </location>
</feature>
<organism evidence="2">
    <name type="scientific">freshwater metagenome</name>
    <dbReference type="NCBI Taxonomy" id="449393"/>
    <lineage>
        <taxon>unclassified sequences</taxon>
        <taxon>metagenomes</taxon>
        <taxon>ecological metagenomes</taxon>
    </lineage>
</organism>
<gene>
    <name evidence="2" type="ORF">UFOPK2242_01101</name>
</gene>
<dbReference type="PANTHER" id="PTHR36840">
    <property type="entry name" value="BLL5714 PROTEIN"/>
    <property type="match status" value="1"/>
</dbReference>
<feature type="transmembrane region" description="Helical" evidence="1">
    <location>
        <begin position="21"/>
        <end position="39"/>
    </location>
</feature>
<feature type="transmembrane region" description="Helical" evidence="1">
    <location>
        <begin position="147"/>
        <end position="162"/>
    </location>
</feature>
<dbReference type="Pfam" id="PF06772">
    <property type="entry name" value="LtrA"/>
    <property type="match status" value="1"/>
</dbReference>
<keyword evidence="1" id="KW-0812">Transmembrane</keyword>
<keyword evidence="1" id="KW-0472">Membrane</keyword>
<name>A0A6J6LNP0_9ZZZZ</name>
<proteinExistence type="predicted"/>
<accession>A0A6J6LNP0</accession>
<feature type="transmembrane region" description="Helical" evidence="1">
    <location>
        <begin position="81"/>
        <end position="102"/>
    </location>
</feature>
<feature type="transmembrane region" description="Helical" evidence="1">
    <location>
        <begin position="300"/>
        <end position="323"/>
    </location>
</feature>
<feature type="transmembrane region" description="Helical" evidence="1">
    <location>
        <begin position="335"/>
        <end position="355"/>
    </location>
</feature>
<keyword evidence="1" id="KW-1133">Transmembrane helix</keyword>
<dbReference type="PANTHER" id="PTHR36840:SF1">
    <property type="entry name" value="BLL5714 PROTEIN"/>
    <property type="match status" value="1"/>
</dbReference>
<dbReference type="InterPro" id="IPR010640">
    <property type="entry name" value="Low_temperature_requirement_A"/>
</dbReference>
<evidence type="ECO:0000313" key="2">
    <source>
        <dbReference type="EMBL" id="CAB4663306.1"/>
    </source>
</evidence>
<feature type="transmembrane region" description="Helical" evidence="1">
    <location>
        <begin position="168"/>
        <end position="189"/>
    </location>
</feature>
<feature type="transmembrane region" description="Helical" evidence="1">
    <location>
        <begin position="51"/>
        <end position="69"/>
    </location>
</feature>
<dbReference type="AlphaFoldDB" id="A0A6J6LNP0"/>